<dbReference type="KEGG" id="eca:ECA1064"/>
<evidence type="ECO:0000313" key="1">
    <source>
        <dbReference type="EMBL" id="CAG73975.1"/>
    </source>
</evidence>
<keyword evidence="2" id="KW-1185">Reference proteome</keyword>
<accession>Q6D8B0</accession>
<dbReference type="STRING" id="218491.ECA1064"/>
<gene>
    <name evidence="1" type="ordered locus">ECA1064</name>
</gene>
<dbReference type="EMBL" id="BX950851">
    <property type="protein sequence ID" value="CAG73975.1"/>
    <property type="molecule type" value="Genomic_DNA"/>
</dbReference>
<evidence type="ECO:0000313" key="2">
    <source>
        <dbReference type="Proteomes" id="UP000007966"/>
    </source>
</evidence>
<dbReference type="HOGENOM" id="CLU_152538_0_0_6"/>
<protein>
    <submittedName>
        <fullName evidence="1">Uncharacterized protein</fullName>
    </submittedName>
</protein>
<dbReference type="AlphaFoldDB" id="Q6D8B0"/>
<organism evidence="1 2">
    <name type="scientific">Pectobacterium atrosepticum (strain SCRI 1043 / ATCC BAA-672)</name>
    <name type="common">Erwinia carotovora subsp. atroseptica</name>
    <dbReference type="NCBI Taxonomy" id="218491"/>
    <lineage>
        <taxon>Bacteria</taxon>
        <taxon>Pseudomonadati</taxon>
        <taxon>Pseudomonadota</taxon>
        <taxon>Gammaproteobacteria</taxon>
        <taxon>Enterobacterales</taxon>
        <taxon>Pectobacteriaceae</taxon>
        <taxon>Pectobacterium</taxon>
    </lineage>
</organism>
<sequence>MPHRSVQTFLLKSVNHRKFIGISLNLLKITYVENIMKKYAFVAIILSSLLLAGCDSEPSEQDISVALNKSIESGNSAVRAINPNASQQMLRKLNSVKKIDCAKESDKSYKCNAEISINNENRTTPVRLLKTDDGWKVIGN</sequence>
<proteinExistence type="predicted"/>
<reference evidence="1" key="1">
    <citation type="submission" date="2004-02" db="EMBL/GenBank/DDBJ databases">
        <title>The genome sequence of the enterobacterial phytopathogen Erwinia carotovora subsp. atroseptica SCRI1043 and functional genomic identification of novel virulence factors.</title>
        <authorList>
            <person name="Bell K.S."/>
            <person name="Sebaihia M."/>
            <person name="Pritchard L."/>
            <person name="Holden M."/>
            <person name="Hyman L.J."/>
            <person name="Holeva M.C."/>
            <person name="Thomson N.R."/>
            <person name="Bentley S.D."/>
            <person name="Churcher C."/>
            <person name="Mungall K."/>
            <person name="Atkin R."/>
            <person name="Bason N."/>
            <person name="Brooks K."/>
            <person name="Chillingworth T."/>
            <person name="Clark K."/>
            <person name="Doggett J."/>
            <person name="Fraser A."/>
            <person name="Hance Z."/>
            <person name="Hauser H."/>
            <person name="Jagels K."/>
            <person name="Moule S."/>
            <person name="Norbertczak H."/>
            <person name="Ormond D."/>
            <person name="Price C."/>
            <person name="Quail M.A."/>
            <person name="Sanders M."/>
            <person name="Walker D."/>
            <person name="Whitehead S."/>
            <person name="Salmond G.P.C."/>
            <person name="Birch P.R.J."/>
            <person name="Barrell B.G."/>
            <person name="Parkhill J."/>
            <person name="Toth I.K."/>
        </authorList>
    </citation>
    <scope>NUCLEOTIDE SEQUENCE</scope>
    <source>
        <strain evidence="1">SCRI1043</strain>
    </source>
</reference>
<dbReference type="eggNOG" id="ENOG5031HGX">
    <property type="taxonomic scope" value="Bacteria"/>
</dbReference>
<name>Q6D8B0_PECAS</name>
<dbReference type="Proteomes" id="UP000007966">
    <property type="component" value="Chromosome"/>
</dbReference>